<dbReference type="Gene3D" id="3.90.245.10">
    <property type="entry name" value="Ribonucleoside hydrolase-like"/>
    <property type="match status" value="1"/>
</dbReference>
<accession>A0AAD9S2Y2</accession>
<sequence length="390" mass="41982">MKAAVVAFGLAAAATAAPSSNKRGQSTVHDASSLKARNSSTAGTKIIMDNDWSTAGFIPYLLALDAGWDVLGLVGDTGDSWALQTSLHGLATLEVGNLSSCIPVYKGSDYPLVNTPELFQTWEDLHGDLPWQGAFAPENLTAEELGSDPTSGDPEKVVKAAFNEGFPNGTLAGNNSAAWMIEQVRKYPGEVMIYSGGALTNIALAVRMDPQFASLAKGLVIMGGYLDVTLLQTSGSVLQADLSSDINLKIDPEGAKVALTADFPSITIVGNAANQVMSTQDYLDEVFEVETPYTKLMHEYYGTEFPFWDETAMFSVLDTSNVLNSTTFYLDVDVAYASPYYGNIIGYQEALKPRAQKLQKVNFIYEVDGGKLKTTMKHALQYPKTCSDLV</sequence>
<gene>
    <name evidence="4" type="ORF">N8I77_012606</name>
</gene>
<feature type="domain" description="Inosine/uridine-preferring nucleoside hydrolase" evidence="3">
    <location>
        <begin position="46"/>
        <end position="372"/>
    </location>
</feature>
<feature type="chain" id="PRO_5042124879" description="Inosine/uridine-preferring nucleoside hydrolase domain-containing protein" evidence="2">
    <location>
        <begin position="17"/>
        <end position="390"/>
    </location>
</feature>
<dbReference type="InterPro" id="IPR001910">
    <property type="entry name" value="Inosine/uridine_hydrolase_dom"/>
</dbReference>
<dbReference type="Pfam" id="PF01156">
    <property type="entry name" value="IU_nuc_hydro"/>
    <property type="match status" value="1"/>
</dbReference>
<comment type="similarity">
    <text evidence="1">Belongs to the IUNH family.</text>
</comment>
<dbReference type="AlphaFoldDB" id="A0AAD9S2Y2"/>
<dbReference type="GO" id="GO:0016799">
    <property type="term" value="F:hydrolase activity, hydrolyzing N-glycosyl compounds"/>
    <property type="evidence" value="ECO:0007669"/>
    <property type="project" value="InterPro"/>
</dbReference>
<evidence type="ECO:0000313" key="5">
    <source>
        <dbReference type="Proteomes" id="UP001265746"/>
    </source>
</evidence>
<feature type="signal peptide" evidence="2">
    <location>
        <begin position="1"/>
        <end position="16"/>
    </location>
</feature>
<dbReference type="InterPro" id="IPR052775">
    <property type="entry name" value="IUN_hydrolase"/>
</dbReference>
<dbReference type="Proteomes" id="UP001265746">
    <property type="component" value="Unassembled WGS sequence"/>
</dbReference>
<keyword evidence="2" id="KW-0732">Signal</keyword>
<proteinExistence type="inferred from homology"/>
<name>A0AAD9S2Y2_PHOAM</name>
<dbReference type="PANTHER" id="PTHR46190">
    <property type="entry name" value="SI:CH211-201H21.5-RELATED"/>
    <property type="match status" value="1"/>
</dbReference>
<dbReference type="PANTHER" id="PTHR46190:SF1">
    <property type="entry name" value="SI:CH211-201H21.5"/>
    <property type="match status" value="1"/>
</dbReference>
<evidence type="ECO:0000313" key="4">
    <source>
        <dbReference type="EMBL" id="KAK2597847.1"/>
    </source>
</evidence>
<evidence type="ECO:0000256" key="1">
    <source>
        <dbReference type="ARBA" id="ARBA00009176"/>
    </source>
</evidence>
<protein>
    <recommendedName>
        <fullName evidence="3">Inosine/uridine-preferring nucleoside hydrolase domain-containing protein</fullName>
    </recommendedName>
</protein>
<organism evidence="4 5">
    <name type="scientific">Phomopsis amygdali</name>
    <name type="common">Fusicoccum amygdali</name>
    <dbReference type="NCBI Taxonomy" id="1214568"/>
    <lineage>
        <taxon>Eukaryota</taxon>
        <taxon>Fungi</taxon>
        <taxon>Dikarya</taxon>
        <taxon>Ascomycota</taxon>
        <taxon>Pezizomycotina</taxon>
        <taxon>Sordariomycetes</taxon>
        <taxon>Sordariomycetidae</taxon>
        <taxon>Diaporthales</taxon>
        <taxon>Diaporthaceae</taxon>
        <taxon>Diaporthe</taxon>
    </lineage>
</organism>
<comment type="caution">
    <text evidence="4">The sequence shown here is derived from an EMBL/GenBank/DDBJ whole genome shotgun (WGS) entry which is preliminary data.</text>
</comment>
<reference evidence="4" key="1">
    <citation type="submission" date="2023-06" db="EMBL/GenBank/DDBJ databases">
        <authorList>
            <person name="Noh H."/>
        </authorList>
    </citation>
    <scope>NUCLEOTIDE SEQUENCE</scope>
    <source>
        <strain evidence="4">DUCC20226</strain>
    </source>
</reference>
<dbReference type="SUPFAM" id="SSF53590">
    <property type="entry name" value="Nucleoside hydrolase"/>
    <property type="match status" value="1"/>
</dbReference>
<evidence type="ECO:0000259" key="3">
    <source>
        <dbReference type="Pfam" id="PF01156"/>
    </source>
</evidence>
<keyword evidence="5" id="KW-1185">Reference proteome</keyword>
<dbReference type="InterPro" id="IPR036452">
    <property type="entry name" value="Ribo_hydro-like"/>
</dbReference>
<evidence type="ECO:0000256" key="2">
    <source>
        <dbReference type="SAM" id="SignalP"/>
    </source>
</evidence>
<dbReference type="EMBL" id="JAUJFL010000009">
    <property type="protein sequence ID" value="KAK2597847.1"/>
    <property type="molecule type" value="Genomic_DNA"/>
</dbReference>